<comment type="caution">
    <text evidence="3">The sequence shown here is derived from an EMBL/GenBank/DDBJ whole genome shotgun (WGS) entry which is preliminary data.</text>
</comment>
<dbReference type="EMBL" id="JAFIMR010000050">
    <property type="protein sequence ID" value="KAI1855790.1"/>
    <property type="molecule type" value="Genomic_DNA"/>
</dbReference>
<dbReference type="Gene3D" id="3.40.50.720">
    <property type="entry name" value="NAD(P)-binding Rossmann-like Domain"/>
    <property type="match status" value="1"/>
</dbReference>
<evidence type="ECO:0000313" key="4">
    <source>
        <dbReference type="Proteomes" id="UP000829685"/>
    </source>
</evidence>
<evidence type="ECO:0008006" key="5">
    <source>
        <dbReference type="Google" id="ProtNLM"/>
    </source>
</evidence>
<dbReference type="Pfam" id="PF00106">
    <property type="entry name" value="adh_short"/>
    <property type="match status" value="1"/>
</dbReference>
<dbReference type="InterPro" id="IPR036291">
    <property type="entry name" value="NAD(P)-bd_dom_sf"/>
</dbReference>
<keyword evidence="2" id="KW-0560">Oxidoreductase</keyword>
<organism evidence="3 4">
    <name type="scientific">Neoarthrinium moseri</name>
    <dbReference type="NCBI Taxonomy" id="1658444"/>
    <lineage>
        <taxon>Eukaryota</taxon>
        <taxon>Fungi</taxon>
        <taxon>Dikarya</taxon>
        <taxon>Ascomycota</taxon>
        <taxon>Pezizomycotina</taxon>
        <taxon>Sordariomycetes</taxon>
        <taxon>Xylariomycetidae</taxon>
        <taxon>Amphisphaeriales</taxon>
        <taxon>Apiosporaceae</taxon>
        <taxon>Neoarthrinium</taxon>
    </lineage>
</organism>
<evidence type="ECO:0000313" key="3">
    <source>
        <dbReference type="EMBL" id="KAI1855790.1"/>
    </source>
</evidence>
<evidence type="ECO:0000256" key="2">
    <source>
        <dbReference type="ARBA" id="ARBA00023002"/>
    </source>
</evidence>
<dbReference type="AlphaFoldDB" id="A0A9P9WB88"/>
<gene>
    <name evidence="3" type="ORF">JX265_012235</name>
</gene>
<dbReference type="GO" id="GO:0016491">
    <property type="term" value="F:oxidoreductase activity"/>
    <property type="evidence" value="ECO:0007669"/>
    <property type="project" value="UniProtKB-KW"/>
</dbReference>
<dbReference type="SUPFAM" id="SSF51735">
    <property type="entry name" value="NAD(P)-binding Rossmann-fold domains"/>
    <property type="match status" value="1"/>
</dbReference>
<keyword evidence="4" id="KW-1185">Reference proteome</keyword>
<dbReference type="InterPro" id="IPR002347">
    <property type="entry name" value="SDR_fam"/>
</dbReference>
<protein>
    <recommendedName>
        <fullName evidence="5">NAD(P)-binding protein</fullName>
    </recommendedName>
</protein>
<reference evidence="3" key="1">
    <citation type="submission" date="2021-03" db="EMBL/GenBank/DDBJ databases">
        <title>Revisited historic fungal species revealed as producer of novel bioactive compounds through whole genome sequencing and comparative genomics.</title>
        <authorList>
            <person name="Vignolle G.A."/>
            <person name="Hochenegger N."/>
            <person name="Mach R.L."/>
            <person name="Mach-Aigner A.R."/>
            <person name="Javad Rahimi M."/>
            <person name="Salim K.A."/>
            <person name="Chan C.M."/>
            <person name="Lim L.B.L."/>
            <person name="Cai F."/>
            <person name="Druzhinina I.S."/>
            <person name="U'Ren J.M."/>
            <person name="Derntl C."/>
        </authorList>
    </citation>
    <scope>NUCLEOTIDE SEQUENCE</scope>
    <source>
        <strain evidence="3">TUCIM 5799</strain>
    </source>
</reference>
<proteinExistence type="inferred from homology"/>
<comment type="similarity">
    <text evidence="1">Belongs to the short-chain dehydrogenases/reductases (SDR) family.</text>
</comment>
<dbReference type="PANTHER" id="PTHR24320">
    <property type="entry name" value="RETINOL DEHYDROGENASE"/>
    <property type="match status" value="1"/>
</dbReference>
<dbReference type="PANTHER" id="PTHR24320:SF154">
    <property type="entry name" value="OXIDOREDUCTASE, SHORT-CHAIN DEHYDROGENASE_REDUCTASE FAMILY (AFU_ORTHOLOGUE AFUA_2G04560)"/>
    <property type="match status" value="1"/>
</dbReference>
<evidence type="ECO:0000256" key="1">
    <source>
        <dbReference type="ARBA" id="ARBA00006484"/>
    </source>
</evidence>
<name>A0A9P9WB88_9PEZI</name>
<dbReference type="Proteomes" id="UP000829685">
    <property type="component" value="Unassembled WGS sequence"/>
</dbReference>
<sequence>MAKHDPARILFTGRNAKSAEATLQRIKSGAPNAVATFVACDVASLSSVSSGANQILTECDRLDVFLANGGIIAKPAELSTDGYEIHFASNHMGHALLAKKLLPLLEKTADLPNSNVRIIYTTSLGWRNGTLDPWKLKTPMEAAILGRWIRYGNSKLDNMFYAREIARRHPKVLSSSLHPGARSSGQIKTRGFYEPVGVFPPEDDAVAKDDKFAKDLWEYTEKELEKWM</sequence>
<accession>A0A9P9WB88</accession>